<protein>
    <submittedName>
        <fullName evidence="6">DNA-binding transcriptional LysR family regulator</fullName>
    </submittedName>
</protein>
<dbReference type="PROSITE" id="PS50931">
    <property type="entry name" value="HTH_LYSR"/>
    <property type="match status" value="1"/>
</dbReference>
<dbReference type="Gene3D" id="1.10.10.10">
    <property type="entry name" value="Winged helix-like DNA-binding domain superfamily/Winged helix DNA-binding domain"/>
    <property type="match status" value="1"/>
</dbReference>
<dbReference type="Pfam" id="PF03466">
    <property type="entry name" value="LysR_substrate"/>
    <property type="match status" value="1"/>
</dbReference>
<gene>
    <name evidence="6" type="ORF">QOZ92_002564</name>
</gene>
<evidence type="ECO:0000256" key="4">
    <source>
        <dbReference type="ARBA" id="ARBA00023163"/>
    </source>
</evidence>
<dbReference type="InterPro" id="IPR005119">
    <property type="entry name" value="LysR_subst-bd"/>
</dbReference>
<keyword evidence="3 6" id="KW-0238">DNA-binding</keyword>
<organism evidence="6 7">
    <name type="scientific">Paraclostridium ghonii</name>
    <dbReference type="NCBI Taxonomy" id="29358"/>
    <lineage>
        <taxon>Bacteria</taxon>
        <taxon>Bacillati</taxon>
        <taxon>Bacillota</taxon>
        <taxon>Clostridia</taxon>
        <taxon>Peptostreptococcales</taxon>
        <taxon>Peptostreptococcaceae</taxon>
        <taxon>Paraclostridium</taxon>
    </lineage>
</organism>
<dbReference type="Proteomes" id="UP001232584">
    <property type="component" value="Unassembled WGS sequence"/>
</dbReference>
<sequence>MIEEFKTFIAVVEHQNFTKAGESINLSQPTVSTHIKNLENYFNTTLINRSIKQKYIYITDNGYLLYKRVREIITSIESIKDELNSISSSIKGHIKIGASLTIAEYFLPNFLALFSSKYPDIEIEMLVENTHKICDRVKSSNLDIGLVEGSLTSFDFNQNFFFEDSMVLTFSPNCEIDPLNFTMDSIKNKKWIVREEGSGTREYLNIFLSSNKITPRQIMVLGSNHAVKEAVKSNLGISIISKLLTDSEEDALSTVNLDETYTRYFSFITPKGIKPSSTTTLFIDELEKYSNSLIDSKIN</sequence>
<dbReference type="Gene3D" id="3.40.190.10">
    <property type="entry name" value="Periplasmic binding protein-like II"/>
    <property type="match status" value="2"/>
</dbReference>
<dbReference type="SUPFAM" id="SSF46785">
    <property type="entry name" value="Winged helix' DNA-binding domain"/>
    <property type="match status" value="1"/>
</dbReference>
<dbReference type="Pfam" id="PF00126">
    <property type="entry name" value="HTH_1"/>
    <property type="match status" value="1"/>
</dbReference>
<comment type="similarity">
    <text evidence="1">Belongs to the LysR transcriptional regulatory family.</text>
</comment>
<evidence type="ECO:0000256" key="1">
    <source>
        <dbReference type="ARBA" id="ARBA00009437"/>
    </source>
</evidence>
<evidence type="ECO:0000256" key="3">
    <source>
        <dbReference type="ARBA" id="ARBA00023125"/>
    </source>
</evidence>
<dbReference type="InterPro" id="IPR036390">
    <property type="entry name" value="WH_DNA-bd_sf"/>
</dbReference>
<dbReference type="GO" id="GO:0003677">
    <property type="term" value="F:DNA binding"/>
    <property type="evidence" value="ECO:0007669"/>
    <property type="project" value="UniProtKB-KW"/>
</dbReference>
<evidence type="ECO:0000313" key="6">
    <source>
        <dbReference type="EMBL" id="MDQ0557435.1"/>
    </source>
</evidence>
<keyword evidence="2" id="KW-0805">Transcription regulation</keyword>
<keyword evidence="7" id="KW-1185">Reference proteome</keyword>
<name>A0ABU0N2S5_9FIRM</name>
<dbReference type="PANTHER" id="PTHR30126">
    <property type="entry name" value="HTH-TYPE TRANSCRIPTIONAL REGULATOR"/>
    <property type="match status" value="1"/>
</dbReference>
<proteinExistence type="inferred from homology"/>
<comment type="caution">
    <text evidence="6">The sequence shown here is derived from an EMBL/GenBank/DDBJ whole genome shotgun (WGS) entry which is preliminary data.</text>
</comment>
<dbReference type="EMBL" id="JAUSWG010000011">
    <property type="protein sequence ID" value="MDQ0557435.1"/>
    <property type="molecule type" value="Genomic_DNA"/>
</dbReference>
<evidence type="ECO:0000256" key="2">
    <source>
        <dbReference type="ARBA" id="ARBA00023015"/>
    </source>
</evidence>
<dbReference type="PANTHER" id="PTHR30126:SF39">
    <property type="entry name" value="HTH-TYPE TRANSCRIPTIONAL REGULATOR CYSL"/>
    <property type="match status" value="1"/>
</dbReference>
<dbReference type="RefSeq" id="WP_307508448.1">
    <property type="nucleotide sequence ID" value="NZ_BAAACE010000009.1"/>
</dbReference>
<dbReference type="PRINTS" id="PR00039">
    <property type="entry name" value="HTHLYSR"/>
</dbReference>
<evidence type="ECO:0000313" key="7">
    <source>
        <dbReference type="Proteomes" id="UP001232584"/>
    </source>
</evidence>
<accession>A0ABU0N2S5</accession>
<keyword evidence="4" id="KW-0804">Transcription</keyword>
<reference evidence="6 7" key="1">
    <citation type="submission" date="2023-07" db="EMBL/GenBank/DDBJ databases">
        <title>Genomic Encyclopedia of Type Strains, Phase IV (KMG-IV): sequencing the most valuable type-strain genomes for metagenomic binning, comparative biology and taxonomic classification.</title>
        <authorList>
            <person name="Goeker M."/>
        </authorList>
    </citation>
    <scope>NUCLEOTIDE SEQUENCE [LARGE SCALE GENOMIC DNA]</scope>
    <source>
        <strain evidence="6 7">DSM 15049</strain>
    </source>
</reference>
<dbReference type="InterPro" id="IPR036388">
    <property type="entry name" value="WH-like_DNA-bd_sf"/>
</dbReference>
<dbReference type="InterPro" id="IPR000847">
    <property type="entry name" value="LysR_HTH_N"/>
</dbReference>
<feature type="domain" description="HTH lysR-type" evidence="5">
    <location>
        <begin position="1"/>
        <end position="50"/>
    </location>
</feature>
<dbReference type="SUPFAM" id="SSF53850">
    <property type="entry name" value="Periplasmic binding protein-like II"/>
    <property type="match status" value="1"/>
</dbReference>
<evidence type="ECO:0000259" key="5">
    <source>
        <dbReference type="PROSITE" id="PS50931"/>
    </source>
</evidence>